<dbReference type="EMBL" id="JBHUIM010000003">
    <property type="protein sequence ID" value="MFD2248391.1"/>
    <property type="molecule type" value="Genomic_DNA"/>
</dbReference>
<organism evidence="2 3">
    <name type="scientific">Pontibacter ruber</name>
    <dbReference type="NCBI Taxonomy" id="1343895"/>
    <lineage>
        <taxon>Bacteria</taxon>
        <taxon>Pseudomonadati</taxon>
        <taxon>Bacteroidota</taxon>
        <taxon>Cytophagia</taxon>
        <taxon>Cytophagales</taxon>
        <taxon>Hymenobacteraceae</taxon>
        <taxon>Pontibacter</taxon>
    </lineage>
</organism>
<feature type="domain" description="Transposase IS200-like" evidence="1">
    <location>
        <begin position="8"/>
        <end position="137"/>
    </location>
</feature>
<sequence length="204" mass="24674">MQQTVYLEPDKFYHVYTRGNNKESIFKEEENYFYFLQLFRKYVAPFADTYAYCLLPNHIHFLIQVKPEEQLKVIKVDSEGMLQIDLQRQFSHLFNSYTKAINNRYNRTGSLFQKRFKRKEVTSEVYFTRLIHYIHFNPQHHGLIDDFSDWPFSSYHSLLSKSKTLLRRENVLAWFGGRDWYRKFHEESAAEFNSIAPLIEDDDL</sequence>
<evidence type="ECO:0000313" key="2">
    <source>
        <dbReference type="EMBL" id="MFD2248391.1"/>
    </source>
</evidence>
<dbReference type="SUPFAM" id="SSF143422">
    <property type="entry name" value="Transposase IS200-like"/>
    <property type="match status" value="1"/>
</dbReference>
<protein>
    <submittedName>
        <fullName evidence="2">Transposase</fullName>
    </submittedName>
</protein>
<evidence type="ECO:0000313" key="3">
    <source>
        <dbReference type="Proteomes" id="UP001597374"/>
    </source>
</evidence>
<evidence type="ECO:0000259" key="1">
    <source>
        <dbReference type="SMART" id="SM01321"/>
    </source>
</evidence>
<dbReference type="SMART" id="SM01321">
    <property type="entry name" value="Y1_Tnp"/>
    <property type="match status" value="1"/>
</dbReference>
<reference evidence="3" key="1">
    <citation type="journal article" date="2019" name="Int. J. Syst. Evol. Microbiol.">
        <title>The Global Catalogue of Microorganisms (GCM) 10K type strain sequencing project: providing services to taxonomists for standard genome sequencing and annotation.</title>
        <authorList>
            <consortium name="The Broad Institute Genomics Platform"/>
            <consortium name="The Broad Institute Genome Sequencing Center for Infectious Disease"/>
            <person name="Wu L."/>
            <person name="Ma J."/>
        </authorList>
    </citation>
    <scope>NUCLEOTIDE SEQUENCE [LARGE SCALE GENOMIC DNA]</scope>
    <source>
        <strain evidence="3">CGMCC 4.1782</strain>
    </source>
</reference>
<dbReference type="InterPro" id="IPR002686">
    <property type="entry name" value="Transposase_17"/>
</dbReference>
<dbReference type="PANTHER" id="PTHR34322">
    <property type="entry name" value="TRANSPOSASE, Y1_TNP DOMAIN-CONTAINING"/>
    <property type="match status" value="1"/>
</dbReference>
<keyword evidence="3" id="KW-1185">Reference proteome</keyword>
<comment type="caution">
    <text evidence="2">The sequence shown here is derived from an EMBL/GenBank/DDBJ whole genome shotgun (WGS) entry which is preliminary data.</text>
</comment>
<dbReference type="InterPro" id="IPR036515">
    <property type="entry name" value="Transposase_17_sf"/>
</dbReference>
<proteinExistence type="predicted"/>
<name>A0ABW5D134_9BACT</name>
<gene>
    <name evidence="2" type="ORF">ACFSKP_19145</name>
</gene>
<dbReference type="Gene3D" id="3.30.70.1290">
    <property type="entry name" value="Transposase IS200-like"/>
    <property type="match status" value="1"/>
</dbReference>
<dbReference type="RefSeq" id="WP_250431623.1">
    <property type="nucleotide sequence ID" value="NZ_JALPRR010000004.1"/>
</dbReference>
<dbReference type="Proteomes" id="UP001597374">
    <property type="component" value="Unassembled WGS sequence"/>
</dbReference>
<dbReference type="PANTHER" id="PTHR34322:SF2">
    <property type="entry name" value="TRANSPOSASE IS200-LIKE DOMAIN-CONTAINING PROTEIN"/>
    <property type="match status" value="1"/>
</dbReference>
<accession>A0ABW5D134</accession>